<dbReference type="Proteomes" id="UP000606490">
    <property type="component" value="Unassembled WGS sequence"/>
</dbReference>
<sequence>MMPDILCMGEPMLELNQQPPGPDGRVLYLEGFGGDTSNAAIAASRSGASAGYVTAIGTDRPGDGLMALWGREGVSTETVLRNPDAPTGMYVVTHDERGHDFTFYRTASAASRYRPEDVPEAAIRAARLLHVSGISQAISASACDAVFHAIGTAKAAGIRVSYDTNLRLRLWPAARAAAVIHGAIASADVALPSLEDARVLTGLGAPEAIADFYLRLGCPLVLLKLGAEGVLVARPEGRVLVPGRKVRAVDATGAGDTFAGAFLARFVEGADPLEAARYANAAAALSTTGYGAVAPIPRRSEVEALLAGPD</sequence>
<evidence type="ECO:0000256" key="3">
    <source>
        <dbReference type="ARBA" id="ARBA00022777"/>
    </source>
</evidence>
<proteinExistence type="inferred from homology"/>
<dbReference type="EMBL" id="JAEUXJ010000006">
    <property type="protein sequence ID" value="MBL6456978.1"/>
    <property type="molecule type" value="Genomic_DNA"/>
</dbReference>
<keyword evidence="2" id="KW-0808">Transferase</keyword>
<dbReference type="Pfam" id="PF00294">
    <property type="entry name" value="PfkB"/>
    <property type="match status" value="1"/>
</dbReference>
<comment type="caution">
    <text evidence="5">The sequence shown here is derived from an EMBL/GenBank/DDBJ whole genome shotgun (WGS) entry which is preliminary data.</text>
</comment>
<protein>
    <submittedName>
        <fullName evidence="5">Sugar kinase</fullName>
    </submittedName>
</protein>
<keyword evidence="6" id="KW-1185">Reference proteome</keyword>
<accession>A0ABS1V5L6</accession>
<evidence type="ECO:0000256" key="2">
    <source>
        <dbReference type="ARBA" id="ARBA00022679"/>
    </source>
</evidence>
<keyword evidence="3 5" id="KW-0418">Kinase</keyword>
<gene>
    <name evidence="5" type="ORF">JMJ55_16695</name>
</gene>
<dbReference type="PANTHER" id="PTHR43085">
    <property type="entry name" value="HEXOKINASE FAMILY MEMBER"/>
    <property type="match status" value="1"/>
</dbReference>
<dbReference type="GO" id="GO:0016301">
    <property type="term" value="F:kinase activity"/>
    <property type="evidence" value="ECO:0007669"/>
    <property type="project" value="UniProtKB-KW"/>
</dbReference>
<dbReference type="CDD" id="cd01166">
    <property type="entry name" value="KdgK"/>
    <property type="match status" value="1"/>
</dbReference>
<dbReference type="InterPro" id="IPR050306">
    <property type="entry name" value="PfkB_Carbo_kinase"/>
</dbReference>
<name>A0ABS1V5L6_9PROT</name>
<evidence type="ECO:0000259" key="4">
    <source>
        <dbReference type="Pfam" id="PF00294"/>
    </source>
</evidence>
<evidence type="ECO:0000313" key="6">
    <source>
        <dbReference type="Proteomes" id="UP000606490"/>
    </source>
</evidence>
<feature type="domain" description="Carbohydrate kinase PfkB" evidence="4">
    <location>
        <begin position="30"/>
        <end position="297"/>
    </location>
</feature>
<comment type="similarity">
    <text evidence="1">Belongs to the carbohydrate kinase PfkB family.</text>
</comment>
<dbReference type="InterPro" id="IPR029056">
    <property type="entry name" value="Ribokinase-like"/>
</dbReference>
<dbReference type="PANTHER" id="PTHR43085:SF15">
    <property type="entry name" value="2-DEHYDRO-3-DEOXYGLUCONOKINASE"/>
    <property type="match status" value="1"/>
</dbReference>
<dbReference type="SUPFAM" id="SSF53613">
    <property type="entry name" value="Ribokinase-like"/>
    <property type="match status" value="1"/>
</dbReference>
<dbReference type="InterPro" id="IPR011611">
    <property type="entry name" value="PfkB_dom"/>
</dbReference>
<organism evidence="5 6">
    <name type="scientific">Belnapia mucosa</name>
    <dbReference type="NCBI Taxonomy" id="2804532"/>
    <lineage>
        <taxon>Bacteria</taxon>
        <taxon>Pseudomonadati</taxon>
        <taxon>Pseudomonadota</taxon>
        <taxon>Alphaproteobacteria</taxon>
        <taxon>Acetobacterales</taxon>
        <taxon>Roseomonadaceae</taxon>
        <taxon>Belnapia</taxon>
    </lineage>
</organism>
<reference evidence="5 6" key="1">
    <citation type="submission" date="2021-01" db="EMBL/GenBank/DDBJ databases">
        <title>Belnapia mucosa sp. nov. and Belnapia arida sp. nov., isolated from the Tabernas Desert (Almeria, Spain).</title>
        <authorList>
            <person name="Molina-Menor E."/>
            <person name="Vidal-Verdu A."/>
            <person name="Calonge A."/>
            <person name="Satari L."/>
            <person name="Pereto Magraner J."/>
            <person name="Porcar Miralles M."/>
        </authorList>
    </citation>
    <scope>NUCLEOTIDE SEQUENCE [LARGE SCALE GENOMIC DNA]</scope>
    <source>
        <strain evidence="5 6">T6</strain>
    </source>
</reference>
<dbReference type="Gene3D" id="3.40.1190.20">
    <property type="match status" value="1"/>
</dbReference>
<evidence type="ECO:0000313" key="5">
    <source>
        <dbReference type="EMBL" id="MBL6456978.1"/>
    </source>
</evidence>
<evidence type="ECO:0000256" key="1">
    <source>
        <dbReference type="ARBA" id="ARBA00010688"/>
    </source>
</evidence>